<evidence type="ECO:0000313" key="2">
    <source>
        <dbReference type="Proteomes" id="UP000298642"/>
    </source>
</evidence>
<name>A0A4D7AK52_9FIRM</name>
<dbReference type="AlphaFoldDB" id="A0A4D7AK52"/>
<sequence length="114" mass="13043">MGERKPDERYIVRFPQNVDGDYEAYGHPVWMYGPYPVRGVYTQPMRAIPATEACYVIGNESEKLTEVRLRVDAGLDESVSIPAPPSLTIWRFTGGDMGWRLVDRYFDARGEELP</sequence>
<evidence type="ECO:0000313" key="1">
    <source>
        <dbReference type="EMBL" id="QCI59954.2"/>
    </source>
</evidence>
<dbReference type="RefSeq" id="WP_207754052.1">
    <property type="nucleotide sequence ID" value="NZ_CP034413.3"/>
</dbReference>
<proteinExistence type="predicted"/>
<protein>
    <submittedName>
        <fullName evidence="1">Uncharacterized protein</fullName>
    </submittedName>
</protein>
<dbReference type="KEGG" id="obj:EIO64_12595"/>
<reference evidence="2" key="1">
    <citation type="submission" date="2018-12" db="EMBL/GenBank/DDBJ databases">
        <title>Dusodibacter welbiota gen. nov., sp. nov., isolated from human faeces and emended description of the Oscillibacter genus.</title>
        <authorList>
            <person name="Le Roy T."/>
            <person name="Van der Smissen P."/>
            <person name="Delzenne N."/>
            <person name="Muccioli G."/>
            <person name="Collet J.F."/>
            <person name="Cani P.D."/>
        </authorList>
    </citation>
    <scope>NUCLEOTIDE SEQUENCE [LARGE SCALE GENOMIC DNA]</scope>
    <source>
        <strain evidence="2">J115</strain>
    </source>
</reference>
<organism evidence="1 2">
    <name type="scientific">Dysosmobacter welbionis</name>
    <dbReference type="NCBI Taxonomy" id="2093857"/>
    <lineage>
        <taxon>Bacteria</taxon>
        <taxon>Bacillati</taxon>
        <taxon>Bacillota</taxon>
        <taxon>Clostridia</taxon>
        <taxon>Eubacteriales</taxon>
        <taxon>Oscillospiraceae</taxon>
        <taxon>Dysosmobacter</taxon>
    </lineage>
</organism>
<dbReference type="EMBL" id="CP034413">
    <property type="protein sequence ID" value="QCI59954.2"/>
    <property type="molecule type" value="Genomic_DNA"/>
</dbReference>
<accession>A0A4D7AK52</accession>
<gene>
    <name evidence="1" type="ORF">EIO64_12595</name>
</gene>
<dbReference type="Proteomes" id="UP000298642">
    <property type="component" value="Chromosome"/>
</dbReference>
<keyword evidence="2" id="KW-1185">Reference proteome</keyword>